<dbReference type="PANTHER" id="PTHR21197:SF0">
    <property type="entry name" value="UDP-GALACTOPYRANOSE MUTASE"/>
    <property type="match status" value="1"/>
</dbReference>
<protein>
    <recommendedName>
        <fullName evidence="1">Amine oxidase domain-containing protein</fullName>
    </recommendedName>
</protein>
<dbReference type="SUPFAM" id="SSF51905">
    <property type="entry name" value="FAD/NAD(P)-binding domain"/>
    <property type="match status" value="1"/>
</dbReference>
<reference evidence="2" key="1">
    <citation type="journal article" date="2014" name="Front. Microbiol.">
        <title>High frequency of phylogenetically diverse reductive dehalogenase-homologous genes in deep subseafloor sedimentary metagenomes.</title>
        <authorList>
            <person name="Kawai M."/>
            <person name="Futagami T."/>
            <person name="Toyoda A."/>
            <person name="Takaki Y."/>
            <person name="Nishi S."/>
            <person name="Hori S."/>
            <person name="Arai W."/>
            <person name="Tsubouchi T."/>
            <person name="Morono Y."/>
            <person name="Uchiyama I."/>
            <person name="Ito T."/>
            <person name="Fujiyama A."/>
            <person name="Inagaki F."/>
            <person name="Takami H."/>
        </authorList>
    </citation>
    <scope>NUCLEOTIDE SEQUENCE</scope>
    <source>
        <strain evidence="2">Expedition CK06-06</strain>
    </source>
</reference>
<accession>X0RMF7</accession>
<comment type="caution">
    <text evidence="2">The sequence shown here is derived from an EMBL/GenBank/DDBJ whole genome shotgun (WGS) entry which is preliminary data.</text>
</comment>
<dbReference type="AlphaFoldDB" id="X0RMF7"/>
<dbReference type="PANTHER" id="PTHR21197">
    <property type="entry name" value="UDP-GALACTOPYRANOSE MUTASE"/>
    <property type="match status" value="1"/>
</dbReference>
<dbReference type="Gene3D" id="3.50.50.60">
    <property type="entry name" value="FAD/NAD(P)-binding domain"/>
    <property type="match status" value="1"/>
</dbReference>
<gene>
    <name evidence="2" type="ORF">S01H1_10224</name>
</gene>
<feature type="domain" description="Amine oxidase" evidence="1">
    <location>
        <begin position="12"/>
        <end position="299"/>
    </location>
</feature>
<sequence length="343" mass="39570">MKKKLIIIGAGLTGMSAAARASEKFNVEVIEKNSYIGGISSTFKYKKYYLDYGPHKIYTQIPEVLEEIKKLIGKDLLKIKKKSKIRLKGKYFNYPVQIKELLLGISPVTALNCGISYIIAAVKKPLLRKKEETYEDYVINRFGKVTYDLVFKPLAQKYWGNPKELSKDLAITRISMPGMIQMLKLMLTGKKPDQSVSAEYFYYPKKGIIQITEKLAEKMKKNNGKLKLNADTTRINIENNKVKSVTYKERGKEKIEKADYVISTAPINKLPEMLNAPEEVKQAAKNLRYRNLILLYIIANKERIFEDNWRFFPEKKFPFTRLSEQKGFSSYMIPKNKTVLTAE</sequence>
<dbReference type="GO" id="GO:0008767">
    <property type="term" value="F:UDP-galactopyranose mutase activity"/>
    <property type="evidence" value="ECO:0007669"/>
    <property type="project" value="TreeGrafter"/>
</dbReference>
<dbReference type="InterPro" id="IPR036188">
    <property type="entry name" value="FAD/NAD-bd_sf"/>
</dbReference>
<evidence type="ECO:0000313" key="2">
    <source>
        <dbReference type="EMBL" id="GAF69989.1"/>
    </source>
</evidence>
<proteinExistence type="predicted"/>
<dbReference type="EMBL" id="BARS01005220">
    <property type="protein sequence ID" value="GAF69989.1"/>
    <property type="molecule type" value="Genomic_DNA"/>
</dbReference>
<dbReference type="InterPro" id="IPR002937">
    <property type="entry name" value="Amino_oxidase"/>
</dbReference>
<dbReference type="GO" id="GO:0050660">
    <property type="term" value="F:flavin adenine dinucleotide binding"/>
    <property type="evidence" value="ECO:0007669"/>
    <property type="project" value="TreeGrafter"/>
</dbReference>
<feature type="non-terminal residue" evidence="2">
    <location>
        <position position="343"/>
    </location>
</feature>
<organism evidence="2">
    <name type="scientific">marine sediment metagenome</name>
    <dbReference type="NCBI Taxonomy" id="412755"/>
    <lineage>
        <taxon>unclassified sequences</taxon>
        <taxon>metagenomes</taxon>
        <taxon>ecological metagenomes</taxon>
    </lineage>
</organism>
<evidence type="ECO:0000259" key="1">
    <source>
        <dbReference type="Pfam" id="PF01593"/>
    </source>
</evidence>
<dbReference type="Pfam" id="PF01593">
    <property type="entry name" value="Amino_oxidase"/>
    <property type="match status" value="1"/>
</dbReference>
<dbReference type="GO" id="GO:0016491">
    <property type="term" value="F:oxidoreductase activity"/>
    <property type="evidence" value="ECO:0007669"/>
    <property type="project" value="InterPro"/>
</dbReference>
<dbReference type="GO" id="GO:0005829">
    <property type="term" value="C:cytosol"/>
    <property type="evidence" value="ECO:0007669"/>
    <property type="project" value="TreeGrafter"/>
</dbReference>
<name>X0RMF7_9ZZZZ</name>